<dbReference type="EMBL" id="JACHNC010000001">
    <property type="protein sequence ID" value="MBB4749122.1"/>
    <property type="molecule type" value="Genomic_DNA"/>
</dbReference>
<evidence type="ECO:0000313" key="4">
    <source>
        <dbReference type="Proteomes" id="UP000590511"/>
    </source>
</evidence>
<dbReference type="AlphaFoldDB" id="A0A7W7HFE6"/>
<keyword evidence="5" id="KW-1185">Reference proteome</keyword>
<feature type="transmembrane region" description="Helical" evidence="1">
    <location>
        <begin position="33"/>
        <end position="54"/>
    </location>
</feature>
<sequence>MSKISWQAVALTGVLGGLAVALATLADWQTGDVIAVTAVLAGISGGAIAGGAAASGVAQRVDDLHAETSAQTQTLQVIDRRTNGELDARIEAGSRAAADLVLAELREQGVIR</sequence>
<organism evidence="3 4">
    <name type="scientific">Actinoplanes lobatus</name>
    <dbReference type="NCBI Taxonomy" id="113568"/>
    <lineage>
        <taxon>Bacteria</taxon>
        <taxon>Bacillati</taxon>
        <taxon>Actinomycetota</taxon>
        <taxon>Actinomycetes</taxon>
        <taxon>Micromonosporales</taxon>
        <taxon>Micromonosporaceae</taxon>
        <taxon>Actinoplanes</taxon>
    </lineage>
</organism>
<evidence type="ECO:0000256" key="1">
    <source>
        <dbReference type="SAM" id="Phobius"/>
    </source>
</evidence>
<reference evidence="2 5" key="2">
    <citation type="submission" date="2021-01" db="EMBL/GenBank/DDBJ databases">
        <title>Whole genome shotgun sequence of Actinoplanes lobatus NBRC 12513.</title>
        <authorList>
            <person name="Komaki H."/>
            <person name="Tamura T."/>
        </authorList>
    </citation>
    <scope>NUCLEOTIDE SEQUENCE [LARGE SCALE GENOMIC DNA]</scope>
    <source>
        <strain evidence="2 5">NBRC 12513</strain>
    </source>
</reference>
<evidence type="ECO:0008006" key="6">
    <source>
        <dbReference type="Google" id="ProtNLM"/>
    </source>
</evidence>
<keyword evidence="1" id="KW-0812">Transmembrane</keyword>
<keyword evidence="1" id="KW-1133">Transmembrane helix</keyword>
<reference evidence="3 4" key="1">
    <citation type="submission" date="2020-08" db="EMBL/GenBank/DDBJ databases">
        <title>Sequencing the genomes of 1000 actinobacteria strains.</title>
        <authorList>
            <person name="Klenk H.-P."/>
        </authorList>
    </citation>
    <scope>NUCLEOTIDE SEQUENCE [LARGE SCALE GENOMIC DNA]</scope>
    <source>
        <strain evidence="3 4">DSM 43150</strain>
    </source>
</reference>
<dbReference type="Proteomes" id="UP000631312">
    <property type="component" value="Unassembled WGS sequence"/>
</dbReference>
<keyword evidence="1" id="KW-0472">Membrane</keyword>
<proteinExistence type="predicted"/>
<accession>A0A7W7HFE6</accession>
<gene>
    <name evidence="2" type="ORF">Alo02nite_56780</name>
    <name evidence="3" type="ORF">BJ964_003283</name>
</gene>
<evidence type="ECO:0000313" key="2">
    <source>
        <dbReference type="EMBL" id="GIE42780.1"/>
    </source>
</evidence>
<dbReference type="RefSeq" id="WP_188121493.1">
    <property type="nucleotide sequence ID" value="NZ_BOMP01000098.1"/>
</dbReference>
<evidence type="ECO:0000313" key="5">
    <source>
        <dbReference type="Proteomes" id="UP000631312"/>
    </source>
</evidence>
<protein>
    <recommendedName>
        <fullName evidence="6">Holin</fullName>
    </recommendedName>
</protein>
<evidence type="ECO:0000313" key="3">
    <source>
        <dbReference type="EMBL" id="MBB4749122.1"/>
    </source>
</evidence>
<dbReference type="EMBL" id="BOMP01000098">
    <property type="protein sequence ID" value="GIE42780.1"/>
    <property type="molecule type" value="Genomic_DNA"/>
</dbReference>
<comment type="caution">
    <text evidence="3">The sequence shown here is derived from an EMBL/GenBank/DDBJ whole genome shotgun (WGS) entry which is preliminary data.</text>
</comment>
<name>A0A7W7HFE6_9ACTN</name>
<dbReference type="Proteomes" id="UP000590511">
    <property type="component" value="Unassembled WGS sequence"/>
</dbReference>